<keyword evidence="4" id="KW-0175">Coiled coil</keyword>
<dbReference type="AlphaFoldDB" id="A0A244CL09"/>
<accession>A0A244CL09</accession>
<gene>
    <name evidence="9" type="ORF">B1199_20250</name>
</gene>
<evidence type="ECO:0000313" key="9">
    <source>
        <dbReference type="EMBL" id="OUL56036.1"/>
    </source>
</evidence>
<dbReference type="InterPro" id="IPR006143">
    <property type="entry name" value="RND_pump_MFP"/>
</dbReference>
<dbReference type="InterPro" id="IPR058627">
    <property type="entry name" value="MdtA-like_C"/>
</dbReference>
<keyword evidence="3" id="KW-0813">Transport</keyword>
<sequence length="393" mass="42682">MKKAIIITLAVAGFIALIVSKQITGNKEAVVVEVQSPKVGQIADSILASGNLVFNTQVQLRSEVTGRVAKVFVEEGQSVQENDILMQLDTQAFESEVERIQAIVRASEIEIKHAKTRLINFERQLKRQKELYDVGLAQQETFENIQSARDLAKIDIEARYESLNQAKASLSIAEDRLSKSVFRAPMSGLLASVNIKEGETVIAGTTNIIGSDLMLVADPSAILAELRVDETDIASIKIGQIADIYAAAYPNKPFKGKVINIGTSAKNQAGSQGLSFRVKVLLDPTERQLYAGMSCRAEIASSIGENILKLPIEAIQSDDDEKFVWIVNKDNTVSKKVVELGISSDIEQAISSGVSEQDTVVLGPARPVSKLKEGDVITRKSANDDKDENKDAA</sequence>
<evidence type="ECO:0000259" key="8">
    <source>
        <dbReference type="Pfam" id="PF25990"/>
    </source>
</evidence>
<evidence type="ECO:0000256" key="4">
    <source>
        <dbReference type="SAM" id="Coils"/>
    </source>
</evidence>
<comment type="subcellular location">
    <subcellularLocation>
        <location evidence="1">Cell envelope</location>
    </subcellularLocation>
</comment>
<evidence type="ECO:0000256" key="3">
    <source>
        <dbReference type="ARBA" id="ARBA00022448"/>
    </source>
</evidence>
<dbReference type="InterPro" id="IPR058625">
    <property type="entry name" value="MdtA-like_BSH"/>
</dbReference>
<dbReference type="InterPro" id="IPR058636">
    <property type="entry name" value="Beta-barrel_YknX"/>
</dbReference>
<dbReference type="GO" id="GO:1990281">
    <property type="term" value="C:efflux pump complex"/>
    <property type="evidence" value="ECO:0007669"/>
    <property type="project" value="TreeGrafter"/>
</dbReference>
<dbReference type="Pfam" id="PF25967">
    <property type="entry name" value="RND-MFP_C"/>
    <property type="match status" value="1"/>
</dbReference>
<feature type="coiled-coil region" evidence="4">
    <location>
        <begin position="104"/>
        <end position="131"/>
    </location>
</feature>
<dbReference type="Gene3D" id="2.40.50.100">
    <property type="match status" value="1"/>
</dbReference>
<evidence type="ECO:0000313" key="10">
    <source>
        <dbReference type="Proteomes" id="UP000194841"/>
    </source>
</evidence>
<dbReference type="PANTHER" id="PTHR30469:SF33">
    <property type="entry name" value="SLR1207 PROTEIN"/>
    <property type="match status" value="1"/>
</dbReference>
<evidence type="ECO:0000256" key="2">
    <source>
        <dbReference type="ARBA" id="ARBA00009477"/>
    </source>
</evidence>
<evidence type="ECO:0000256" key="5">
    <source>
        <dbReference type="SAM" id="MobiDB-lite"/>
    </source>
</evidence>
<feature type="domain" description="YknX-like beta-barrel" evidence="8">
    <location>
        <begin position="226"/>
        <end position="299"/>
    </location>
</feature>
<dbReference type="GO" id="GO:0015562">
    <property type="term" value="F:efflux transmembrane transporter activity"/>
    <property type="evidence" value="ECO:0007669"/>
    <property type="project" value="TreeGrafter"/>
</dbReference>
<dbReference type="NCBIfam" id="TIGR01730">
    <property type="entry name" value="RND_mfp"/>
    <property type="match status" value="1"/>
</dbReference>
<dbReference type="Proteomes" id="UP000194841">
    <property type="component" value="Unassembled WGS sequence"/>
</dbReference>
<dbReference type="PANTHER" id="PTHR30469">
    <property type="entry name" value="MULTIDRUG RESISTANCE PROTEIN MDTA"/>
    <property type="match status" value="1"/>
</dbReference>
<reference evidence="9 10" key="1">
    <citation type="submission" date="2017-02" db="EMBL/GenBank/DDBJ databases">
        <title>Pseudoalteromonas ulvae TC14 Genome.</title>
        <authorList>
            <person name="Molmeret M."/>
        </authorList>
    </citation>
    <scope>NUCLEOTIDE SEQUENCE [LARGE SCALE GENOMIC DNA]</scope>
    <source>
        <strain evidence="9">TC14</strain>
    </source>
</reference>
<feature type="region of interest" description="Disordered" evidence="5">
    <location>
        <begin position="372"/>
        <end position="393"/>
    </location>
</feature>
<dbReference type="Gene3D" id="6.20.50.140">
    <property type="match status" value="1"/>
</dbReference>
<evidence type="ECO:0000256" key="1">
    <source>
        <dbReference type="ARBA" id="ARBA00004196"/>
    </source>
</evidence>
<dbReference type="Gene3D" id="2.40.30.170">
    <property type="match status" value="1"/>
</dbReference>
<comment type="caution">
    <text evidence="9">The sequence shown here is derived from an EMBL/GenBank/DDBJ whole genome shotgun (WGS) entry which is preliminary data.</text>
</comment>
<comment type="similarity">
    <text evidence="2">Belongs to the membrane fusion protein (MFP) (TC 8.A.1) family.</text>
</comment>
<dbReference type="SUPFAM" id="SSF111369">
    <property type="entry name" value="HlyD-like secretion proteins"/>
    <property type="match status" value="1"/>
</dbReference>
<dbReference type="RefSeq" id="WP_086745955.1">
    <property type="nucleotide sequence ID" value="NZ_MWPV01000008.1"/>
</dbReference>
<dbReference type="EMBL" id="MWPV01000008">
    <property type="protein sequence ID" value="OUL56036.1"/>
    <property type="molecule type" value="Genomic_DNA"/>
</dbReference>
<dbReference type="OrthoDB" id="2110899at2"/>
<name>A0A244CL09_PSEDV</name>
<protein>
    <submittedName>
        <fullName evidence="9">Efflux transporter periplasmic adaptor subunit</fullName>
    </submittedName>
</protein>
<feature type="domain" description="Multidrug resistance protein MdtA-like C-terminal permuted SH3" evidence="7">
    <location>
        <begin position="307"/>
        <end position="362"/>
    </location>
</feature>
<proteinExistence type="inferred from homology"/>
<evidence type="ECO:0000259" key="6">
    <source>
        <dbReference type="Pfam" id="PF25917"/>
    </source>
</evidence>
<keyword evidence="10" id="KW-1185">Reference proteome</keyword>
<dbReference type="Pfam" id="PF25917">
    <property type="entry name" value="BSH_RND"/>
    <property type="match status" value="1"/>
</dbReference>
<dbReference type="Pfam" id="PF25990">
    <property type="entry name" value="Beta-barrel_YknX"/>
    <property type="match status" value="1"/>
</dbReference>
<evidence type="ECO:0000259" key="7">
    <source>
        <dbReference type="Pfam" id="PF25967"/>
    </source>
</evidence>
<feature type="domain" description="Multidrug resistance protein MdtA-like barrel-sandwich hybrid" evidence="6">
    <location>
        <begin position="57"/>
        <end position="207"/>
    </location>
</feature>
<organism evidence="9 10">
    <name type="scientific">Pseudoalteromonas ulvae</name>
    <dbReference type="NCBI Taxonomy" id="107327"/>
    <lineage>
        <taxon>Bacteria</taxon>
        <taxon>Pseudomonadati</taxon>
        <taxon>Pseudomonadota</taxon>
        <taxon>Gammaproteobacteria</taxon>
        <taxon>Alteromonadales</taxon>
        <taxon>Pseudoalteromonadaceae</taxon>
        <taxon>Pseudoalteromonas</taxon>
    </lineage>
</organism>